<protein>
    <submittedName>
        <fullName evidence="1">TIGR02453 family protein</fullName>
    </submittedName>
</protein>
<keyword evidence="2" id="KW-1185">Reference proteome</keyword>
<evidence type="ECO:0000313" key="2">
    <source>
        <dbReference type="Proteomes" id="UP000239297"/>
    </source>
</evidence>
<dbReference type="PANTHER" id="PTHR36452:SF1">
    <property type="entry name" value="DUF2461 DOMAIN-CONTAINING PROTEIN"/>
    <property type="match status" value="1"/>
</dbReference>
<dbReference type="OrthoDB" id="9794241at2"/>
<dbReference type="Pfam" id="PF09365">
    <property type="entry name" value="DUF2461"/>
    <property type="match status" value="1"/>
</dbReference>
<dbReference type="EMBL" id="PRKW01000003">
    <property type="protein sequence ID" value="PPB49386.1"/>
    <property type="molecule type" value="Genomic_DNA"/>
</dbReference>
<reference evidence="1 2" key="1">
    <citation type="journal article" date="2014" name="Int. J. Syst. Evol. Microbiol.">
        <title>Arthrobacter pityocampae sp. nov., isolated from Thaumetopoea pityocampa (Lep., Thaumetopoeidae).</title>
        <authorList>
            <person name="Ince I.A."/>
            <person name="Demirbag Z."/>
            <person name="Kati H."/>
        </authorList>
    </citation>
    <scope>NUCLEOTIDE SEQUENCE [LARGE SCALE GENOMIC DNA]</scope>
    <source>
        <strain evidence="1 2">Tp2</strain>
    </source>
</reference>
<dbReference type="InterPro" id="IPR012808">
    <property type="entry name" value="CHP02453"/>
</dbReference>
<name>A0A2S5IXS8_9MICC</name>
<dbReference type="AlphaFoldDB" id="A0A2S5IXS8"/>
<proteinExistence type="predicted"/>
<organism evidence="1 2">
    <name type="scientific">Arthrobacter pityocampae</name>
    <dbReference type="NCBI Taxonomy" id="547334"/>
    <lineage>
        <taxon>Bacteria</taxon>
        <taxon>Bacillati</taxon>
        <taxon>Actinomycetota</taxon>
        <taxon>Actinomycetes</taxon>
        <taxon>Micrococcales</taxon>
        <taxon>Micrococcaceae</taxon>
        <taxon>Arthrobacter</taxon>
    </lineage>
</organism>
<comment type="caution">
    <text evidence="1">The sequence shown here is derived from an EMBL/GenBank/DDBJ whole genome shotgun (WGS) entry which is preliminary data.</text>
</comment>
<dbReference type="PANTHER" id="PTHR36452">
    <property type="entry name" value="CHROMOSOME 12, WHOLE GENOME SHOTGUN SEQUENCE"/>
    <property type="match status" value="1"/>
</dbReference>
<evidence type="ECO:0000313" key="1">
    <source>
        <dbReference type="EMBL" id="PPB49386.1"/>
    </source>
</evidence>
<dbReference type="Proteomes" id="UP000239297">
    <property type="component" value="Unassembled WGS sequence"/>
</dbReference>
<sequence length="235" mass="25759">MARMARMDRPIFDEAQAFFAQLEAENTREAWARRRTLYDTGIRPVFAAVCAALTTFSDWRIYRPHNDVRFRADSPPYKTFIGAVSERPDGVGAFLRVGSLGLLVATGLPFPAADQLAAFRAAVADDASGPALIAVISALTVRGMMIRPGRAQPLKGVPRGYPADHPRADLLRWKGIEVNHRVRRPAWADVPSASAGIDDLLREPAALHEWLARYVGASALTAEDRFGPRRGTGAR</sequence>
<gene>
    <name evidence="1" type="ORF">C4K88_06695</name>
</gene>
<accession>A0A2S5IXS8</accession>